<gene>
    <name evidence="1" type="ORF">BN9_122780</name>
</gene>
<dbReference type="EMBL" id="CAIX01000521">
    <property type="protein sequence ID" value="CCI11041.1"/>
    <property type="molecule type" value="Genomic_DNA"/>
</dbReference>
<dbReference type="AlphaFoldDB" id="A0A024FVK1"/>
<evidence type="ECO:0000313" key="2">
    <source>
        <dbReference type="Proteomes" id="UP000053237"/>
    </source>
</evidence>
<proteinExistence type="predicted"/>
<accession>A0A024FVK1</accession>
<name>A0A024FVK1_9STRA</name>
<dbReference type="InParanoid" id="A0A024FVK1"/>
<dbReference type="SUPFAM" id="SSF48371">
    <property type="entry name" value="ARM repeat"/>
    <property type="match status" value="1"/>
</dbReference>
<organism evidence="1 2">
    <name type="scientific">Albugo candida</name>
    <dbReference type="NCBI Taxonomy" id="65357"/>
    <lineage>
        <taxon>Eukaryota</taxon>
        <taxon>Sar</taxon>
        <taxon>Stramenopiles</taxon>
        <taxon>Oomycota</taxon>
        <taxon>Peronosporomycetes</taxon>
        <taxon>Albuginales</taxon>
        <taxon>Albuginaceae</taxon>
        <taxon>Albugo</taxon>
    </lineage>
</organism>
<dbReference type="OrthoDB" id="63077at2759"/>
<comment type="caution">
    <text evidence="1">The sequence shown here is derived from an EMBL/GenBank/DDBJ whole genome shotgun (WGS) entry which is preliminary data.</text>
</comment>
<protein>
    <submittedName>
        <fullName evidence="1">Uncharacterized protein</fullName>
    </submittedName>
</protein>
<dbReference type="Proteomes" id="UP000053237">
    <property type="component" value="Unassembled WGS sequence"/>
</dbReference>
<reference evidence="1 2" key="1">
    <citation type="submission" date="2012-05" db="EMBL/GenBank/DDBJ databases">
        <title>Recombination and specialization in a pathogen metapopulation.</title>
        <authorList>
            <person name="Gardiner A."/>
            <person name="Kemen E."/>
            <person name="Schultz-Larsen T."/>
            <person name="MacLean D."/>
            <person name="Van Oosterhout C."/>
            <person name="Jones J.D.G."/>
        </authorList>
    </citation>
    <scope>NUCLEOTIDE SEQUENCE [LARGE SCALE GENOMIC DNA]</scope>
    <source>
        <strain evidence="1 2">Ac Nc2</strain>
    </source>
</reference>
<sequence>MNASPHTKCRSAQQIMNDLTKLVTAKEYTSKKTADVLRELTVCYASPNASTLLPPSVLKDLCTLLKHLKDKKDDIRIAKFAYSFLSRAISQLEALSRQNEHSDRFEGIRTPLRELLQEAEISEIAHSNVWRQHAGIKMYAHLCSVFDKRDAFFSYAKSILSTSPVWSSMTLHSKRKLSVHSFLPSTLSSKKDISTHLSVLNATLHGVRHHLNVQQQSLLLDKLFEASFCLQKMSASRHASAILFKVFECGTGYATKVIRALEVHIVVSKPISLYLGDVMASIYMIHLCGMISRLQVGQMSDSMDLLGATDITRVVVPQHVSNCVREWILDLIVGYLSASNSNQEPLPRAVLAVALEESIIDLSADALHAYVRGSLTIFEVVSAAIMKLLRDPSTHNNSIGLHRVYRIIETAARSLDSVTLKRAHYDDAYPNYLSKLTEKMIESVCHPNEFVAVQCFLGLLWLLPRPKMSDGNTNYWNALIDRLINLSEDQIPSQQRVSIATALFERAVTSPKLHSTECDTEILGICLAVVLLWFRANSCVWHGDILLSIWRVSCSLPSMQTATFTSIQLVLGFYDTENRCISTIQSQTLWYLYEAAGSIAENPHWAQSLIVQLTRYVVLASHPLRRASMRVLQQIRSKAYENLNGQNQQTIIDSITNLMESMTASPSASDRPLFLASELQAHTLGLIDVLMESSL</sequence>
<evidence type="ECO:0000313" key="1">
    <source>
        <dbReference type="EMBL" id="CCI11041.1"/>
    </source>
</evidence>
<dbReference type="STRING" id="65357.A0A024FVK1"/>
<dbReference type="InterPro" id="IPR016024">
    <property type="entry name" value="ARM-type_fold"/>
</dbReference>
<keyword evidence="2" id="KW-1185">Reference proteome</keyword>